<dbReference type="InterPro" id="IPR001623">
    <property type="entry name" value="DnaJ_domain"/>
</dbReference>
<dbReference type="InterPro" id="IPR052243">
    <property type="entry name" value="Mito_inner_membrane_organizer"/>
</dbReference>
<feature type="domain" description="J" evidence="5">
    <location>
        <begin position="33"/>
        <end position="101"/>
    </location>
</feature>
<evidence type="ECO:0000313" key="6">
    <source>
        <dbReference type="EMBL" id="CAE6416442.1"/>
    </source>
</evidence>
<reference evidence="6" key="1">
    <citation type="submission" date="2021-01" db="EMBL/GenBank/DDBJ databases">
        <authorList>
            <person name="Kaushik A."/>
        </authorList>
    </citation>
    <scope>NUCLEOTIDE SEQUENCE</scope>
    <source>
        <strain evidence="6">AG3-T5</strain>
    </source>
</reference>
<evidence type="ECO:0000256" key="1">
    <source>
        <dbReference type="ARBA" id="ARBA00004370"/>
    </source>
</evidence>
<comment type="caution">
    <text evidence="6">The sequence shown here is derived from an EMBL/GenBank/DDBJ whole genome shotgun (WGS) entry which is preliminary data.</text>
</comment>
<dbReference type="GO" id="GO:0005739">
    <property type="term" value="C:mitochondrion"/>
    <property type="evidence" value="ECO:0007669"/>
    <property type="project" value="GOC"/>
</dbReference>
<dbReference type="AlphaFoldDB" id="A0A8H2X7U5"/>
<dbReference type="InterPro" id="IPR036869">
    <property type="entry name" value="J_dom_sf"/>
</dbReference>
<dbReference type="PROSITE" id="PS00636">
    <property type="entry name" value="DNAJ_1"/>
    <property type="match status" value="1"/>
</dbReference>
<keyword evidence="2" id="KW-0472">Membrane</keyword>
<dbReference type="EMBL" id="CAJMWW010000070">
    <property type="protein sequence ID" value="CAE6416442.1"/>
    <property type="molecule type" value="Genomic_DNA"/>
</dbReference>
<dbReference type="Gene3D" id="1.10.287.110">
    <property type="entry name" value="DnaJ domain"/>
    <property type="match status" value="1"/>
</dbReference>
<dbReference type="CDD" id="cd06257">
    <property type="entry name" value="DnaJ"/>
    <property type="match status" value="1"/>
</dbReference>
<sequence>MDFDSYHNDLNHRNAQKHTEDEDGELSSPIDESLYALFNLPKNATVEEIREKYKSLAVSLHPDKVRDESHREAMTAKFTQVKRAYEILTDPGKRAIYDLFGEDGLKTKWDVGSKYKTEEELRNEYARLARAARLQDAENIVRSQGELICTINASSLTDSRLVWPDKVVGVSQAQLGLKHKFDTDLSDRTRFTLTSRLISMRGRAGGNVFGTLKHQYSPRLQLEATSGLLEPRTVVSKATFELNEATTLRAESTTILANALGDVPRLTITGQRLLDPTLTGVISFTTPTLIAPSALAVSLSSTNGLATTVELSPAKLQLSAEYGIRIGGKDGVLLSASVATGLNQGGLGMVVEVNGTAKIAESTNVRVGVAAALPGGVSLKLNLSRLGQRIIIPIQLSREFDLNLALYTAVIPSISAVLVNQYILKPQRQKRAKGRLEALRERQAEILIDEQHAAEHYIESIREQVKRKVDTERSSDGLIISEARYGPAKFMDDKNKTIDVSAPLQLLVNSSQLVIPGSRSKAGLLGFYDPCLGERKCLRVKYMFRSRLHQVTVEDRAPVELPLRAHAIE</sequence>
<feature type="compositionally biased region" description="Basic and acidic residues" evidence="4">
    <location>
        <begin position="1"/>
        <end position="20"/>
    </location>
</feature>
<dbReference type="PANTHER" id="PTHR44157">
    <property type="entry name" value="DNAJ HOMOLOG SUBFAMILY C MEMBER 11"/>
    <property type="match status" value="1"/>
</dbReference>
<dbReference type="Proteomes" id="UP000663841">
    <property type="component" value="Unassembled WGS sequence"/>
</dbReference>
<dbReference type="PANTHER" id="PTHR44157:SF1">
    <property type="entry name" value="DNAJ HOMOLOG SUBFAMILY C MEMBER 11"/>
    <property type="match status" value="1"/>
</dbReference>
<dbReference type="InterPro" id="IPR024586">
    <property type="entry name" value="DnaJ-like_C11_C"/>
</dbReference>
<dbReference type="GO" id="GO:0042407">
    <property type="term" value="P:cristae formation"/>
    <property type="evidence" value="ECO:0007669"/>
    <property type="project" value="TreeGrafter"/>
</dbReference>
<evidence type="ECO:0000256" key="4">
    <source>
        <dbReference type="SAM" id="MobiDB-lite"/>
    </source>
</evidence>
<feature type="region of interest" description="Disordered" evidence="4">
    <location>
        <begin position="1"/>
        <end position="27"/>
    </location>
</feature>
<dbReference type="PROSITE" id="PS50076">
    <property type="entry name" value="DNAJ_2"/>
    <property type="match status" value="1"/>
</dbReference>
<dbReference type="Pfam" id="PF11875">
    <property type="entry name" value="DnaJ-like_C11_C"/>
    <property type="match status" value="1"/>
</dbReference>
<comment type="subcellular location">
    <subcellularLocation>
        <location evidence="1">Membrane</location>
    </subcellularLocation>
</comment>
<dbReference type="PRINTS" id="PR00625">
    <property type="entry name" value="JDOMAIN"/>
</dbReference>
<evidence type="ECO:0000256" key="3">
    <source>
        <dbReference type="ARBA" id="ARBA00023186"/>
    </source>
</evidence>
<proteinExistence type="predicted"/>
<accession>A0A8H2X7U5</accession>
<dbReference type="SMART" id="SM00271">
    <property type="entry name" value="DnaJ"/>
    <property type="match status" value="1"/>
</dbReference>
<organism evidence="6 7">
    <name type="scientific">Rhizoctonia solani</name>
    <dbReference type="NCBI Taxonomy" id="456999"/>
    <lineage>
        <taxon>Eukaryota</taxon>
        <taxon>Fungi</taxon>
        <taxon>Dikarya</taxon>
        <taxon>Basidiomycota</taxon>
        <taxon>Agaricomycotina</taxon>
        <taxon>Agaricomycetes</taxon>
        <taxon>Cantharellales</taxon>
        <taxon>Ceratobasidiaceae</taxon>
        <taxon>Rhizoctonia</taxon>
    </lineage>
</organism>
<keyword evidence="3" id="KW-0143">Chaperone</keyword>
<dbReference type="GO" id="GO:0016020">
    <property type="term" value="C:membrane"/>
    <property type="evidence" value="ECO:0007669"/>
    <property type="project" value="UniProtKB-SubCell"/>
</dbReference>
<evidence type="ECO:0000259" key="5">
    <source>
        <dbReference type="PROSITE" id="PS50076"/>
    </source>
</evidence>
<dbReference type="Pfam" id="PF00226">
    <property type="entry name" value="DnaJ"/>
    <property type="match status" value="1"/>
</dbReference>
<evidence type="ECO:0000256" key="2">
    <source>
        <dbReference type="ARBA" id="ARBA00023136"/>
    </source>
</evidence>
<dbReference type="InterPro" id="IPR055225">
    <property type="entry name" value="DNAJC11-like_beta-barrel"/>
</dbReference>
<name>A0A8H2X7U5_9AGAM</name>
<dbReference type="InterPro" id="IPR018253">
    <property type="entry name" value="DnaJ_domain_CS"/>
</dbReference>
<dbReference type="SUPFAM" id="SSF46565">
    <property type="entry name" value="Chaperone J-domain"/>
    <property type="match status" value="1"/>
</dbReference>
<gene>
    <name evidence="6" type="ORF">RDB_LOCUS34838</name>
</gene>
<dbReference type="Pfam" id="PF22774">
    <property type="entry name" value="DNAJC11_beta-barrel"/>
    <property type="match status" value="1"/>
</dbReference>
<evidence type="ECO:0000313" key="7">
    <source>
        <dbReference type="Proteomes" id="UP000663841"/>
    </source>
</evidence>
<protein>
    <recommendedName>
        <fullName evidence="5">J domain-containing protein</fullName>
    </recommendedName>
</protein>